<reference evidence="1" key="1">
    <citation type="submission" date="2023-06" db="EMBL/GenBank/DDBJ databases">
        <title>Genome-scale phylogeny and comparative genomics of the fungal order Sordariales.</title>
        <authorList>
            <consortium name="Lawrence Berkeley National Laboratory"/>
            <person name="Hensen N."/>
            <person name="Bonometti L."/>
            <person name="Westerberg I."/>
            <person name="Brannstrom I.O."/>
            <person name="Guillou S."/>
            <person name="Cros-Aarteil S."/>
            <person name="Calhoun S."/>
            <person name="Haridas S."/>
            <person name="Kuo A."/>
            <person name="Mondo S."/>
            <person name="Pangilinan J."/>
            <person name="Riley R."/>
            <person name="Labutti K."/>
            <person name="Andreopoulos B."/>
            <person name="Lipzen A."/>
            <person name="Chen C."/>
            <person name="Yanf M."/>
            <person name="Daum C."/>
            <person name="Ng V."/>
            <person name="Clum A."/>
            <person name="Steindorff A."/>
            <person name="Ohm R."/>
            <person name="Martin F."/>
            <person name="Silar P."/>
            <person name="Natvig D."/>
            <person name="Lalanne C."/>
            <person name="Gautier V."/>
            <person name="Ament-Velasquez S.L."/>
            <person name="Kruys A."/>
            <person name="Hutchinson M.I."/>
            <person name="Powell A.J."/>
            <person name="Barry K."/>
            <person name="Miller A.N."/>
            <person name="Grigoriev I.V."/>
            <person name="Debuchy R."/>
            <person name="Gladieux P."/>
            <person name="Thoren M.H."/>
            <person name="Johannesson H."/>
        </authorList>
    </citation>
    <scope>NUCLEOTIDE SEQUENCE</scope>
    <source>
        <strain evidence="1">SMH4607-1</strain>
    </source>
</reference>
<dbReference type="AlphaFoldDB" id="A0AA40E758"/>
<keyword evidence="2" id="KW-1185">Reference proteome</keyword>
<evidence type="ECO:0000313" key="2">
    <source>
        <dbReference type="Proteomes" id="UP001172102"/>
    </source>
</evidence>
<evidence type="ECO:0000313" key="1">
    <source>
        <dbReference type="EMBL" id="KAK0729470.1"/>
    </source>
</evidence>
<sequence length="73" mass="8069">MESSLKVTMRNVEPEHAGSTYVAADSSVMVQHTTRKDRKSRQGTVMESLWMASAISWINFSSKGPGDGDRCFS</sequence>
<organism evidence="1 2">
    <name type="scientific">Lasiosphaeris hirsuta</name>
    <dbReference type="NCBI Taxonomy" id="260670"/>
    <lineage>
        <taxon>Eukaryota</taxon>
        <taxon>Fungi</taxon>
        <taxon>Dikarya</taxon>
        <taxon>Ascomycota</taxon>
        <taxon>Pezizomycotina</taxon>
        <taxon>Sordariomycetes</taxon>
        <taxon>Sordariomycetidae</taxon>
        <taxon>Sordariales</taxon>
        <taxon>Lasiosphaeriaceae</taxon>
        <taxon>Lasiosphaeris</taxon>
    </lineage>
</organism>
<dbReference type="Proteomes" id="UP001172102">
    <property type="component" value="Unassembled WGS sequence"/>
</dbReference>
<name>A0AA40E758_9PEZI</name>
<protein>
    <submittedName>
        <fullName evidence="1">Uncharacterized protein</fullName>
    </submittedName>
</protein>
<accession>A0AA40E758</accession>
<comment type="caution">
    <text evidence="1">The sequence shown here is derived from an EMBL/GenBank/DDBJ whole genome shotgun (WGS) entry which is preliminary data.</text>
</comment>
<proteinExistence type="predicted"/>
<gene>
    <name evidence="1" type="ORF">B0H67DRAFT_558887</name>
</gene>
<dbReference type="EMBL" id="JAUKUA010000001">
    <property type="protein sequence ID" value="KAK0729470.1"/>
    <property type="molecule type" value="Genomic_DNA"/>
</dbReference>